<feature type="active site" description="Proton donor" evidence="8">
    <location>
        <position position="461"/>
    </location>
</feature>
<dbReference type="Pfam" id="PF01447">
    <property type="entry name" value="Peptidase_M4"/>
    <property type="match status" value="1"/>
</dbReference>
<proteinExistence type="inferred from homology"/>
<comment type="similarity">
    <text evidence="1 9">Belongs to the peptidase M4 family.</text>
</comment>
<evidence type="ECO:0000256" key="1">
    <source>
        <dbReference type="ARBA" id="ARBA00009388"/>
    </source>
</evidence>
<feature type="domain" description="Peptidase M4 C-terminal" evidence="11">
    <location>
        <begin position="381"/>
        <end position="545"/>
    </location>
</feature>
<dbReference type="InterPro" id="IPR027268">
    <property type="entry name" value="Peptidase_M4/M1_CTD_sf"/>
</dbReference>
<dbReference type="InterPro" id="IPR050728">
    <property type="entry name" value="Zinc_Metalloprotease_M4"/>
</dbReference>
<dbReference type="EMBL" id="HE616892">
    <property type="protein sequence ID" value="CCE98520.1"/>
    <property type="molecule type" value="Genomic_DNA"/>
</dbReference>
<reference evidence="13 14" key="1">
    <citation type="journal article" date="2012" name="J. Bacteriol.">
        <title>Genome sequence of the soybean symbiont Sinorhizobium fredii HH103.</title>
        <authorList>
            <person name="Weidner S."/>
            <person name="Becker A."/>
            <person name="Bonilla I."/>
            <person name="Jaenicke S."/>
            <person name="Lloret J."/>
            <person name="Margaret I."/>
            <person name="Puhler A."/>
            <person name="Ruiz-Sainz J.E."/>
            <person name="Schneiker-Bekel S."/>
            <person name="Szczepanowski R."/>
            <person name="Vinardell J.M."/>
            <person name="Zehner S."/>
            <person name="Gottfert M."/>
        </authorList>
    </citation>
    <scope>NUCLEOTIDE SEQUENCE [LARGE SCALE GENOMIC DNA]</scope>
    <source>
        <strain evidence="13 14">HH103</strain>
        <plasmid evidence="14">pSfHH103b</plasmid>
    </source>
</reference>
<sequence>MAKGMKSNAVHRDNLGTGTVLESFGVEADASTIALSPERAAMQILKSFVGKSGGAAVAVNEVGGSDAEFKSVGTDKFPFTGNSVVKFRQYYHKIPVYGSLVSVELNGQNQFISINTSVGEPANVDPVAKLSPEKALQVVARWAGYESGPPQQPARLNFYFDVARSRWRLVYIVEDVQRQKPRKAAQPTVPTGVPEFSDFVVDAHTGEKVAELPRTQTMAETREETQAADSLGRHRTFFVATDGNTNESRLFDSRCNVHTHNFEFRDARLQTSSLPGKYVGNPPPPWDAGAVSAHANSTEVVDFLKTALMRDGLDGMGGKIISSVNCTWFGETFGREWRNAARLPGQMIYGQRLVDGELRSYAASLEVVAHELLHGLTDHTARLEYVFESGALNESYSDIFGIIVANRAEPDIGKWNWEIGEDLSDTGIPLRDMSDPARRNQPAHMSDFRELSEDNDHGGVHINSGIHNKAAHNIMVAEQDGQFLFNAVEVARVFYMTLTSQLTRTSGFVDSRRGAIQSARSLFSDDANKDAKIAAIETGFAAAGIVDGIS</sequence>
<dbReference type="InterPro" id="IPR023612">
    <property type="entry name" value="Peptidase_M4"/>
</dbReference>
<evidence type="ECO:0000259" key="10">
    <source>
        <dbReference type="Pfam" id="PF01447"/>
    </source>
</evidence>
<dbReference type="Gene3D" id="1.10.390.10">
    <property type="entry name" value="Neutral Protease Domain 2"/>
    <property type="match status" value="1"/>
</dbReference>
<keyword evidence="4" id="KW-0732">Signal</keyword>
<feature type="active site" evidence="8">
    <location>
        <position position="371"/>
    </location>
</feature>
<dbReference type="GO" id="GO:0004222">
    <property type="term" value="F:metalloendopeptidase activity"/>
    <property type="evidence" value="ECO:0007669"/>
    <property type="project" value="UniProtKB-UniRule"/>
</dbReference>
<keyword evidence="6 9" id="KW-0862">Zinc</keyword>
<evidence type="ECO:0000313" key="13">
    <source>
        <dbReference type="EMBL" id="CCE98520.1"/>
    </source>
</evidence>
<name>G9ABU1_SINF1</name>
<keyword evidence="13" id="KW-0614">Plasmid</keyword>
<comment type="subcellular location">
    <subcellularLocation>
        <location evidence="9">Secreted</location>
    </subcellularLocation>
</comment>
<evidence type="ECO:0000313" key="14">
    <source>
        <dbReference type="Proteomes" id="UP000007735"/>
    </source>
</evidence>
<comment type="function">
    <text evidence="9">Extracellular zinc metalloprotease.</text>
</comment>
<dbReference type="AlphaFoldDB" id="G9ABU1"/>
<protein>
    <recommendedName>
        <fullName evidence="9">Neutral metalloproteinase</fullName>
        <ecNumber evidence="9">3.4.24.-</ecNumber>
    </recommendedName>
</protein>
<evidence type="ECO:0000256" key="7">
    <source>
        <dbReference type="ARBA" id="ARBA00023049"/>
    </source>
</evidence>
<dbReference type="Pfam" id="PF07504">
    <property type="entry name" value="FTP"/>
    <property type="match status" value="1"/>
</dbReference>
<dbReference type="GO" id="GO:0005576">
    <property type="term" value="C:extracellular region"/>
    <property type="evidence" value="ECO:0007669"/>
    <property type="project" value="UniProtKB-SubCell"/>
</dbReference>
<dbReference type="Proteomes" id="UP000007735">
    <property type="component" value="Plasmid pSfHH103b"/>
</dbReference>
<keyword evidence="7 9" id="KW-0482">Metalloprotease</keyword>
<gene>
    <name evidence="13" type="ordered locus">SFHH103_04029</name>
</gene>
<evidence type="ECO:0000256" key="9">
    <source>
        <dbReference type="RuleBase" id="RU366073"/>
    </source>
</evidence>
<dbReference type="SUPFAM" id="SSF55486">
    <property type="entry name" value="Metalloproteases ('zincins'), catalytic domain"/>
    <property type="match status" value="1"/>
</dbReference>
<dbReference type="PANTHER" id="PTHR33794">
    <property type="entry name" value="BACILLOLYSIN"/>
    <property type="match status" value="1"/>
</dbReference>
<geneLocation type="plasmid" evidence="13 14">
    <name>pSfHH103b</name>
</geneLocation>
<evidence type="ECO:0000256" key="6">
    <source>
        <dbReference type="ARBA" id="ARBA00022833"/>
    </source>
</evidence>
<evidence type="ECO:0000256" key="8">
    <source>
        <dbReference type="PIRSR" id="PIRSR623612-1"/>
    </source>
</evidence>
<evidence type="ECO:0000256" key="4">
    <source>
        <dbReference type="ARBA" id="ARBA00022729"/>
    </source>
</evidence>
<dbReference type="CDD" id="cd09597">
    <property type="entry name" value="M4_TLP"/>
    <property type="match status" value="1"/>
</dbReference>
<evidence type="ECO:0000259" key="12">
    <source>
        <dbReference type="Pfam" id="PF07504"/>
    </source>
</evidence>
<dbReference type="HOGENOM" id="CLU_470015_0_0_5"/>
<dbReference type="PATRIC" id="fig|380.5.peg.4246"/>
<accession>G9ABU1</accession>
<dbReference type="EC" id="3.4.24.-" evidence="9"/>
<dbReference type="PRINTS" id="PR00730">
    <property type="entry name" value="THERMOLYSIN"/>
</dbReference>
<evidence type="ECO:0000256" key="5">
    <source>
        <dbReference type="ARBA" id="ARBA00022801"/>
    </source>
</evidence>
<keyword evidence="9" id="KW-0964">Secreted</keyword>
<evidence type="ECO:0000256" key="3">
    <source>
        <dbReference type="ARBA" id="ARBA00022723"/>
    </source>
</evidence>
<dbReference type="Pfam" id="PF02868">
    <property type="entry name" value="Peptidase_M4_C"/>
    <property type="match status" value="1"/>
</dbReference>
<dbReference type="InterPro" id="IPR013856">
    <property type="entry name" value="Peptidase_M4_domain"/>
</dbReference>
<evidence type="ECO:0000256" key="2">
    <source>
        <dbReference type="ARBA" id="ARBA00022670"/>
    </source>
</evidence>
<dbReference type="Gene3D" id="3.10.170.10">
    <property type="match status" value="1"/>
</dbReference>
<comment type="cofactor">
    <cofactor evidence="9">
        <name>Zn(2+)</name>
        <dbReference type="ChEBI" id="CHEBI:29105"/>
    </cofactor>
</comment>
<keyword evidence="2 9" id="KW-0645">Protease</keyword>
<evidence type="ECO:0000259" key="11">
    <source>
        <dbReference type="Pfam" id="PF02868"/>
    </source>
</evidence>
<keyword evidence="5 9" id="KW-0378">Hydrolase</keyword>
<dbReference type="InterPro" id="IPR011096">
    <property type="entry name" value="FTP_domain"/>
</dbReference>
<dbReference type="GO" id="GO:0046872">
    <property type="term" value="F:metal ion binding"/>
    <property type="evidence" value="ECO:0007669"/>
    <property type="project" value="UniProtKB-UniRule"/>
</dbReference>
<dbReference type="GO" id="GO:0006508">
    <property type="term" value="P:proteolysis"/>
    <property type="evidence" value="ECO:0007669"/>
    <property type="project" value="UniProtKB-KW"/>
</dbReference>
<dbReference type="KEGG" id="sfh:SFHH103_04029"/>
<feature type="domain" description="Peptidase M4" evidence="10">
    <location>
        <begin position="244"/>
        <end position="377"/>
    </location>
</feature>
<feature type="domain" description="FTP" evidence="12">
    <location>
        <begin position="67"/>
        <end position="117"/>
    </location>
</feature>
<dbReference type="PANTHER" id="PTHR33794:SF1">
    <property type="entry name" value="BACILLOLYSIN"/>
    <property type="match status" value="1"/>
</dbReference>
<keyword evidence="3" id="KW-0479">Metal-binding</keyword>
<dbReference type="RefSeq" id="WP_014342025.1">
    <property type="nucleotide sequence ID" value="NC_016836.1"/>
</dbReference>
<organism evidence="13 14">
    <name type="scientific">Sinorhizobium fredii (strain HH103)</name>
    <dbReference type="NCBI Taxonomy" id="1117943"/>
    <lineage>
        <taxon>Bacteria</taxon>
        <taxon>Pseudomonadati</taxon>
        <taxon>Pseudomonadota</taxon>
        <taxon>Alphaproteobacteria</taxon>
        <taxon>Hyphomicrobiales</taxon>
        <taxon>Rhizobiaceae</taxon>
        <taxon>Sinorhizobium/Ensifer group</taxon>
        <taxon>Sinorhizobium</taxon>
    </lineage>
</organism>
<dbReference type="InterPro" id="IPR001570">
    <property type="entry name" value="Peptidase_M4_C_domain"/>
</dbReference>